<keyword evidence="2" id="KW-1185">Reference proteome</keyword>
<name>A0ABP8JZJ2_9MICO</name>
<accession>A0ABP8JZJ2</accession>
<dbReference type="SUPFAM" id="SSF54637">
    <property type="entry name" value="Thioesterase/thiol ester dehydrase-isomerase"/>
    <property type="match status" value="1"/>
</dbReference>
<evidence type="ECO:0000313" key="1">
    <source>
        <dbReference type="EMBL" id="GAA4398422.1"/>
    </source>
</evidence>
<dbReference type="Gene3D" id="3.10.129.10">
    <property type="entry name" value="Hotdog Thioesterase"/>
    <property type="match status" value="1"/>
</dbReference>
<dbReference type="InterPro" id="IPR029069">
    <property type="entry name" value="HotDog_dom_sf"/>
</dbReference>
<dbReference type="Proteomes" id="UP001500390">
    <property type="component" value="Unassembled WGS sequence"/>
</dbReference>
<organism evidence="1 2">
    <name type="scientific">Ornithinibacter aureus</name>
    <dbReference type="NCBI Taxonomy" id="622664"/>
    <lineage>
        <taxon>Bacteria</taxon>
        <taxon>Bacillati</taxon>
        <taxon>Actinomycetota</taxon>
        <taxon>Actinomycetes</taxon>
        <taxon>Micrococcales</taxon>
        <taxon>Intrasporangiaceae</taxon>
        <taxon>Ornithinibacter</taxon>
    </lineage>
</organism>
<comment type="caution">
    <text evidence="1">The sequence shown here is derived from an EMBL/GenBank/DDBJ whole genome shotgun (WGS) entry which is preliminary data.</text>
</comment>
<protein>
    <submittedName>
        <fullName evidence="1">DUF4442 domain-containing protein</fullName>
    </submittedName>
</protein>
<dbReference type="RefSeq" id="WP_159901961.1">
    <property type="nucleotide sequence ID" value="NZ_BAABFX010000032.1"/>
</dbReference>
<evidence type="ECO:0000313" key="2">
    <source>
        <dbReference type="Proteomes" id="UP001500390"/>
    </source>
</evidence>
<dbReference type="Pfam" id="PF14539">
    <property type="entry name" value="DUF4442"/>
    <property type="match status" value="1"/>
</dbReference>
<gene>
    <name evidence="1" type="ORF">GCM10023153_23300</name>
</gene>
<dbReference type="InterPro" id="IPR027961">
    <property type="entry name" value="DUF4442"/>
</dbReference>
<sequence>MTTTRGDAQTTPTGRAAQRVGRVKAAIDSASGLRRGMNLWPPFLFTGIHIDEISEDFRLVRVRLRRTRLTTNYVGTAFGGSLFAMTDPFWMIMMLRNLGPGYVVWDKAGEIEFAAPGRSAVTAEFRLDPQEVAQVKAAADAGEKVLRWFAVDVVGTDGAVVARVRKQLYVRRAPEHARA</sequence>
<reference evidence="2" key="1">
    <citation type="journal article" date="2019" name="Int. J. Syst. Evol. Microbiol.">
        <title>The Global Catalogue of Microorganisms (GCM) 10K type strain sequencing project: providing services to taxonomists for standard genome sequencing and annotation.</title>
        <authorList>
            <consortium name="The Broad Institute Genomics Platform"/>
            <consortium name="The Broad Institute Genome Sequencing Center for Infectious Disease"/>
            <person name="Wu L."/>
            <person name="Ma J."/>
        </authorList>
    </citation>
    <scope>NUCLEOTIDE SEQUENCE [LARGE SCALE GENOMIC DNA]</scope>
    <source>
        <strain evidence="2">JCM 17738</strain>
    </source>
</reference>
<dbReference type="EMBL" id="BAABFX010000032">
    <property type="protein sequence ID" value="GAA4398422.1"/>
    <property type="molecule type" value="Genomic_DNA"/>
</dbReference>
<proteinExistence type="predicted"/>